<evidence type="ECO:0000313" key="2">
    <source>
        <dbReference type="Proteomes" id="UP000006443"/>
    </source>
</evidence>
<protein>
    <submittedName>
        <fullName evidence="1">Uncharacterized protein</fullName>
    </submittedName>
</protein>
<proteinExistence type="predicted"/>
<accession>C0GH18</accession>
<name>C0GH18_DETAL</name>
<sequence>MKSDSVWLARHKLIFSLIPTARALLFNKNNVQNQDVIFRSCLKQVIAFEFFIKGGAVESQQFSCFGTIVFSCF</sequence>
<gene>
    <name evidence="1" type="ORF">DealDRAFT_1777</name>
</gene>
<comment type="caution">
    <text evidence="1">The sequence shown here is derived from an EMBL/GenBank/DDBJ whole genome shotgun (WGS) entry which is preliminary data.</text>
</comment>
<dbReference type="AlphaFoldDB" id="C0GH18"/>
<reference evidence="1 2" key="1">
    <citation type="submission" date="2009-02" db="EMBL/GenBank/DDBJ databases">
        <title>Sequencing of the draft genome and assembly of Dethiobacter alkaliphilus AHT 1.</title>
        <authorList>
            <consortium name="US DOE Joint Genome Institute (JGI-PGF)"/>
            <person name="Lucas S."/>
            <person name="Copeland A."/>
            <person name="Lapidus A."/>
            <person name="Glavina del Rio T."/>
            <person name="Dalin E."/>
            <person name="Tice H."/>
            <person name="Bruce D."/>
            <person name="Goodwin L."/>
            <person name="Pitluck S."/>
            <person name="Larimer F."/>
            <person name="Land M.L."/>
            <person name="Hauser L."/>
            <person name="Muyzer G."/>
        </authorList>
    </citation>
    <scope>NUCLEOTIDE SEQUENCE [LARGE SCALE GENOMIC DNA]</scope>
    <source>
        <strain evidence="1 2">AHT 1</strain>
    </source>
</reference>
<evidence type="ECO:0000313" key="1">
    <source>
        <dbReference type="EMBL" id="EEG77320.1"/>
    </source>
</evidence>
<dbReference type="EMBL" id="ACJM01000008">
    <property type="protein sequence ID" value="EEG77320.1"/>
    <property type="molecule type" value="Genomic_DNA"/>
</dbReference>
<organism evidence="1 2">
    <name type="scientific">Dethiobacter alkaliphilus AHT 1</name>
    <dbReference type="NCBI Taxonomy" id="555088"/>
    <lineage>
        <taxon>Bacteria</taxon>
        <taxon>Bacillati</taxon>
        <taxon>Bacillota</taxon>
        <taxon>Dethiobacteria</taxon>
        <taxon>Dethiobacterales</taxon>
        <taxon>Dethiobacteraceae</taxon>
        <taxon>Dethiobacter</taxon>
    </lineage>
</organism>
<keyword evidence="2" id="KW-1185">Reference proteome</keyword>
<dbReference type="Proteomes" id="UP000006443">
    <property type="component" value="Unassembled WGS sequence"/>
</dbReference>